<dbReference type="InterPro" id="IPR045455">
    <property type="entry name" value="NrS-1_pol-like_helicase"/>
</dbReference>
<proteinExistence type="predicted"/>
<dbReference type="AlphaFoldDB" id="A0A1D9MDV6"/>
<evidence type="ECO:0000313" key="3">
    <source>
        <dbReference type="Proteomes" id="UP000176562"/>
    </source>
</evidence>
<dbReference type="Pfam" id="PF19263">
    <property type="entry name" value="DUF5906"/>
    <property type="match status" value="1"/>
</dbReference>
<protein>
    <recommendedName>
        <fullName evidence="1">NrS-1 polymerase-like helicase domain-containing protein</fullName>
    </recommendedName>
</protein>
<keyword evidence="3" id="KW-1185">Reference proteome</keyword>
<dbReference type="KEGG" id="rhp:LPB142_12025"/>
<organism evidence="2 3">
    <name type="scientific">Rhodobacter xanthinilyticus</name>
    <dbReference type="NCBI Taxonomy" id="1850250"/>
    <lineage>
        <taxon>Bacteria</taxon>
        <taxon>Pseudomonadati</taxon>
        <taxon>Pseudomonadota</taxon>
        <taxon>Alphaproteobacteria</taxon>
        <taxon>Rhodobacterales</taxon>
        <taxon>Rhodobacter group</taxon>
        <taxon>Rhodobacter</taxon>
    </lineage>
</organism>
<gene>
    <name evidence="2" type="ORF">LPB142_12025</name>
</gene>
<name>A0A1D9MDV6_9RHOB</name>
<evidence type="ECO:0000313" key="2">
    <source>
        <dbReference type="EMBL" id="AOZ69960.1"/>
    </source>
</evidence>
<dbReference type="RefSeq" id="WP_071166517.1">
    <property type="nucleotide sequence ID" value="NZ_CP017781.1"/>
</dbReference>
<feature type="domain" description="NrS-1 polymerase-like helicase" evidence="1">
    <location>
        <begin position="181"/>
        <end position="289"/>
    </location>
</feature>
<dbReference type="Proteomes" id="UP000176562">
    <property type="component" value="Chromosome"/>
</dbReference>
<reference evidence="2 3" key="1">
    <citation type="submission" date="2016-10" db="EMBL/GenBank/DDBJ databases">
        <title>Rhodobacter sp. LPB0142, isolated from sea water.</title>
        <authorList>
            <person name="Kim E."/>
            <person name="Yi H."/>
        </authorList>
    </citation>
    <scope>NUCLEOTIDE SEQUENCE [LARGE SCALE GENOMIC DNA]</scope>
    <source>
        <strain evidence="2 3">LPB0142</strain>
    </source>
</reference>
<dbReference type="STRING" id="1850250.LPB142_12025"/>
<dbReference type="Gene3D" id="3.40.50.300">
    <property type="entry name" value="P-loop containing nucleotide triphosphate hydrolases"/>
    <property type="match status" value="1"/>
</dbReference>
<dbReference type="EMBL" id="CP017781">
    <property type="protein sequence ID" value="AOZ69960.1"/>
    <property type="molecule type" value="Genomic_DNA"/>
</dbReference>
<sequence length="464" mass="52664">MTVTMMKPHIVAAQGFDPEHLTTLSRALASWFVRLDNSFFDVDDLGHKRSRVDVEHVAVIRFQEEFPGIPLNNVLLSAVLKRAIHTRHTVIDETILPWNGRVVCRPGDRRRIIVERGVATINAWKEPAYRRFGVGDAEYGVAGEFFDWFFTRPAEKEMFLNWLAWSLQNEGDKPNWAPFFYSAKMGTGKSALGRLLIRLFGEANAITQNNIDKLTGRFNMTLLRSKLVVCEEVNLRPGSGDANTLKTYITEKFTAGEAKGKETERVEQRVCLVLTSNHMPFWIEPEDRRYYIVNVDHEGYARGPRAEEFAALVGRLEDWSADPANIARLYNALMQRQLQADFSAKTLNVDTHGTEIMRQVFGNGRATILDQLKEHLDAKRQHAIAETDVVEVVTGKLHANINTTKHLMSDLGWSKSAVKWGGIDYARALWVRPGYVVERGKIFGPDGFEEALGQHLNDEVEVIR</sequence>
<evidence type="ECO:0000259" key="1">
    <source>
        <dbReference type="Pfam" id="PF19263"/>
    </source>
</evidence>
<accession>A0A1D9MDV6</accession>
<dbReference type="SUPFAM" id="SSF52540">
    <property type="entry name" value="P-loop containing nucleoside triphosphate hydrolases"/>
    <property type="match status" value="1"/>
</dbReference>
<dbReference type="InterPro" id="IPR027417">
    <property type="entry name" value="P-loop_NTPase"/>
</dbReference>